<protein>
    <submittedName>
        <fullName evidence="2">Uncharacterized protein</fullName>
    </submittedName>
</protein>
<feature type="signal peptide" evidence="1">
    <location>
        <begin position="1"/>
        <end position="40"/>
    </location>
</feature>
<organism evidence="2 3">
    <name type="scientific">Thalassobaculum fulvum</name>
    <dbReference type="NCBI Taxonomy" id="1633335"/>
    <lineage>
        <taxon>Bacteria</taxon>
        <taxon>Pseudomonadati</taxon>
        <taxon>Pseudomonadota</taxon>
        <taxon>Alphaproteobacteria</taxon>
        <taxon>Rhodospirillales</taxon>
        <taxon>Thalassobaculaceae</taxon>
        <taxon>Thalassobaculum</taxon>
    </lineage>
</organism>
<dbReference type="PROSITE" id="PS51257">
    <property type="entry name" value="PROKAR_LIPOPROTEIN"/>
    <property type="match status" value="1"/>
</dbReference>
<name>A0A919CRM3_9PROT</name>
<reference evidence="2" key="2">
    <citation type="submission" date="2020-09" db="EMBL/GenBank/DDBJ databases">
        <authorList>
            <person name="Sun Q."/>
            <person name="Kim S."/>
        </authorList>
    </citation>
    <scope>NUCLEOTIDE SEQUENCE</scope>
    <source>
        <strain evidence="2">KCTC 42651</strain>
    </source>
</reference>
<feature type="chain" id="PRO_5038047624" evidence="1">
    <location>
        <begin position="41"/>
        <end position="113"/>
    </location>
</feature>
<evidence type="ECO:0000313" key="2">
    <source>
        <dbReference type="EMBL" id="GHD60159.1"/>
    </source>
</evidence>
<proteinExistence type="predicted"/>
<gene>
    <name evidence="2" type="ORF">GCM10017083_45910</name>
</gene>
<keyword evidence="3" id="KW-1185">Reference proteome</keyword>
<dbReference type="RefSeq" id="WP_189994046.1">
    <property type="nucleotide sequence ID" value="NZ_BMZS01000011.1"/>
</dbReference>
<reference evidence="2" key="1">
    <citation type="journal article" date="2014" name="Int. J. Syst. Evol. Microbiol.">
        <title>Complete genome sequence of Corynebacterium casei LMG S-19264T (=DSM 44701T), isolated from a smear-ripened cheese.</title>
        <authorList>
            <consortium name="US DOE Joint Genome Institute (JGI-PGF)"/>
            <person name="Walter F."/>
            <person name="Albersmeier A."/>
            <person name="Kalinowski J."/>
            <person name="Ruckert C."/>
        </authorList>
    </citation>
    <scope>NUCLEOTIDE SEQUENCE</scope>
    <source>
        <strain evidence="2">KCTC 42651</strain>
    </source>
</reference>
<comment type="caution">
    <text evidence="2">The sequence shown here is derived from an EMBL/GenBank/DDBJ whole genome shotgun (WGS) entry which is preliminary data.</text>
</comment>
<evidence type="ECO:0000313" key="3">
    <source>
        <dbReference type="Proteomes" id="UP000630353"/>
    </source>
</evidence>
<dbReference type="EMBL" id="BMZS01000011">
    <property type="protein sequence ID" value="GHD60159.1"/>
    <property type="molecule type" value="Genomic_DNA"/>
</dbReference>
<dbReference type="AlphaFoldDB" id="A0A919CRM3"/>
<dbReference type="Proteomes" id="UP000630353">
    <property type="component" value="Unassembled WGS sequence"/>
</dbReference>
<evidence type="ECO:0000256" key="1">
    <source>
        <dbReference type="SAM" id="SignalP"/>
    </source>
</evidence>
<accession>A0A919CRM3</accession>
<sequence length="113" mass="12488">MNARIPAIRQYARPRLAVASTSLAVAAAIACMSAAGQARAATRYIVDEPINRILQRTSDDHGLCRRHGMSMNPLVLFQATRTRGDSAHWHGPTERFVQYPGTSACVVWKRRGQ</sequence>
<keyword evidence="1" id="KW-0732">Signal</keyword>